<dbReference type="Proteomes" id="UP000291822">
    <property type="component" value="Unassembled WGS sequence"/>
</dbReference>
<dbReference type="SUPFAM" id="SSF52540">
    <property type="entry name" value="P-loop containing nucleoside triphosphate hydrolases"/>
    <property type="match status" value="1"/>
</dbReference>
<dbReference type="GO" id="GO:0016740">
    <property type="term" value="F:transferase activity"/>
    <property type="evidence" value="ECO:0007669"/>
    <property type="project" value="UniProtKB-KW"/>
</dbReference>
<keyword evidence="2" id="KW-1185">Reference proteome</keyword>
<dbReference type="RefSeq" id="WP_131151157.1">
    <property type="nucleotide sequence ID" value="NZ_SJTG01000001.1"/>
</dbReference>
<reference evidence="1 2" key="1">
    <citation type="submission" date="2019-02" db="EMBL/GenBank/DDBJ databases">
        <title>Dyella amyloliquefaciens sp. nov., isolated from forest soil.</title>
        <authorList>
            <person name="Gao Z.-H."/>
            <person name="Qiu L.-H."/>
        </authorList>
    </citation>
    <scope>NUCLEOTIDE SEQUENCE [LARGE SCALE GENOMIC DNA]</scope>
    <source>
        <strain evidence="1 2">KACC 12747</strain>
    </source>
</reference>
<keyword evidence="1" id="KW-0808">Transferase</keyword>
<dbReference type="InterPro" id="IPR027417">
    <property type="entry name" value="P-loop_NTPase"/>
</dbReference>
<evidence type="ECO:0000313" key="1">
    <source>
        <dbReference type="EMBL" id="TCI12063.1"/>
    </source>
</evidence>
<dbReference type="Pfam" id="PF13469">
    <property type="entry name" value="Sulfotransfer_3"/>
    <property type="match status" value="1"/>
</dbReference>
<dbReference type="Gene3D" id="3.40.50.300">
    <property type="entry name" value="P-loop containing nucleotide triphosphate hydrolases"/>
    <property type="match status" value="1"/>
</dbReference>
<protein>
    <submittedName>
        <fullName evidence="1">Sulfotransferase</fullName>
    </submittedName>
</protein>
<dbReference type="AlphaFoldDB" id="A0A4R0YRW3"/>
<name>A0A4R0YRW3_9GAMM</name>
<comment type="caution">
    <text evidence="1">The sequence shown here is derived from an EMBL/GenBank/DDBJ whole genome shotgun (WGS) entry which is preliminary data.</text>
</comment>
<evidence type="ECO:0000313" key="2">
    <source>
        <dbReference type="Proteomes" id="UP000291822"/>
    </source>
</evidence>
<gene>
    <name evidence="1" type="ORF">EZM97_01480</name>
</gene>
<proteinExistence type="predicted"/>
<accession>A0A4R0YRW3</accession>
<sequence>MIQPGVICRGESIALRRADPRPQERQGKMVFRSLRFGKPGPIFIIGSYRSATSALTWAMGQHPNVFPLEETHFLYKLSVDLEYLYRIGSAQGEHSLLGLAGYTPREFREHFGQTVHDLVTDAKKRIAKNAVSAARRNASLISDNVKLTRGRFQPKRRWVDGTPENSHYVLPLLRMFPDARFIHVLRNPKRVATSLMNFSTMGATDYAEEEAYRTWYRLVHNSALAEQALGPKTVMRLDHEELVTSPEHALRKCLEFAGERFHPHCLLPLREKLNSSRYDDPGDCSIETNLQSEKPWIREAFELFKRLSQGLPVINGDRSTALRHMKRSMDEYVRGLRPETNERLAAENLALRQDNETLQARLKRLESPMSIVEWGPQEVMAGAPFNPQPNGSNALWIRTRHAAFDTVASLNDVPLATTVHPGGDLVTIEVPPALTAMAGPMALTLRSMTYEESTPPVNFTIHGSDIVDSSDVVAL</sequence>
<organism evidence="1 2">
    <name type="scientific">Dyella soli</name>
    <dbReference type="NCBI Taxonomy" id="522319"/>
    <lineage>
        <taxon>Bacteria</taxon>
        <taxon>Pseudomonadati</taxon>
        <taxon>Pseudomonadota</taxon>
        <taxon>Gammaproteobacteria</taxon>
        <taxon>Lysobacterales</taxon>
        <taxon>Rhodanobacteraceae</taxon>
        <taxon>Dyella</taxon>
    </lineage>
</organism>
<dbReference type="EMBL" id="SJTG01000001">
    <property type="protein sequence ID" value="TCI12063.1"/>
    <property type="molecule type" value="Genomic_DNA"/>
</dbReference>